<accession>A0A428MM04</accession>
<dbReference type="PANTHER" id="PTHR28106">
    <property type="entry name" value="MITOCHONDRIAL ATPASE COMPLEX SUBUNIT ATP10"/>
    <property type="match status" value="1"/>
</dbReference>
<dbReference type="InterPro" id="IPR007849">
    <property type="entry name" value="ATP10"/>
</dbReference>
<name>A0A428MM04_9BACT</name>
<dbReference type="AlphaFoldDB" id="A0A428MM04"/>
<sequence>MALLGGGLAGAQSQSSRIPVTHGTTLSGTQVTLPDDLRGRVGVLVLGFSKSSGDVCKGWGQRLAASYPASSGVMYYQMPVLESVPKLIRGMVVKSIRSGVPESELVHFMPMFAGESEWRKIARYANADDAYVLVVDGDGQVRWQTSGKVTDAGFGALKEQVAALRAPTSSSATK</sequence>
<evidence type="ECO:0000313" key="2">
    <source>
        <dbReference type="EMBL" id="RSL17895.1"/>
    </source>
</evidence>
<organism evidence="2 3">
    <name type="scientific">Edaphobacter aggregans</name>
    <dbReference type="NCBI Taxonomy" id="570835"/>
    <lineage>
        <taxon>Bacteria</taxon>
        <taxon>Pseudomonadati</taxon>
        <taxon>Acidobacteriota</taxon>
        <taxon>Terriglobia</taxon>
        <taxon>Terriglobales</taxon>
        <taxon>Acidobacteriaceae</taxon>
        <taxon>Edaphobacter</taxon>
    </lineage>
</organism>
<evidence type="ECO:0000313" key="3">
    <source>
        <dbReference type="Proteomes" id="UP000269669"/>
    </source>
</evidence>
<keyword evidence="3" id="KW-1185">Reference proteome</keyword>
<dbReference type="PANTHER" id="PTHR28106:SF1">
    <property type="entry name" value="MITOCHONDRIAL ATPASE COMPLEX SUBUNIT ATP10"/>
    <property type="match status" value="1"/>
</dbReference>
<gene>
    <name evidence="2" type="ORF">EDE15_3446</name>
</gene>
<proteinExistence type="predicted"/>
<evidence type="ECO:0000256" key="1">
    <source>
        <dbReference type="SAM" id="MobiDB-lite"/>
    </source>
</evidence>
<feature type="region of interest" description="Disordered" evidence="1">
    <location>
        <begin position="1"/>
        <end position="25"/>
    </location>
</feature>
<dbReference type="EMBL" id="RSDW01000001">
    <property type="protein sequence ID" value="RSL17895.1"/>
    <property type="molecule type" value="Genomic_DNA"/>
</dbReference>
<reference evidence="2 3" key="1">
    <citation type="submission" date="2018-12" db="EMBL/GenBank/DDBJ databases">
        <title>Sequencing of bacterial isolates from soil warming experiment in Harvard Forest, Massachusetts, USA.</title>
        <authorList>
            <person name="Deangelis K."/>
        </authorList>
    </citation>
    <scope>NUCLEOTIDE SEQUENCE [LARGE SCALE GENOMIC DNA]</scope>
    <source>
        <strain evidence="2 3">EB153</strain>
    </source>
</reference>
<dbReference type="Proteomes" id="UP000269669">
    <property type="component" value="Unassembled WGS sequence"/>
</dbReference>
<comment type="caution">
    <text evidence="2">The sequence shown here is derived from an EMBL/GenBank/DDBJ whole genome shotgun (WGS) entry which is preliminary data.</text>
</comment>
<dbReference type="Pfam" id="PF05176">
    <property type="entry name" value="ATP-synt_10"/>
    <property type="match status" value="1"/>
</dbReference>
<protein>
    <submittedName>
        <fullName evidence="2">ATP10 protein</fullName>
    </submittedName>
</protein>